<comment type="subcellular location">
    <subcellularLocation>
        <location evidence="1">Membrane</location>
        <topology evidence="1">Multi-pass membrane protein</topology>
    </subcellularLocation>
</comment>
<dbReference type="InterPro" id="IPR050638">
    <property type="entry name" value="AA-Vitamin_Transporters"/>
</dbReference>
<feature type="transmembrane region" description="Helical" evidence="6">
    <location>
        <begin position="153"/>
        <end position="174"/>
    </location>
</feature>
<dbReference type="Pfam" id="PF00892">
    <property type="entry name" value="EamA"/>
    <property type="match status" value="2"/>
</dbReference>
<evidence type="ECO:0000256" key="3">
    <source>
        <dbReference type="ARBA" id="ARBA00022692"/>
    </source>
</evidence>
<feature type="transmembrane region" description="Helical" evidence="6">
    <location>
        <begin position="39"/>
        <end position="59"/>
    </location>
</feature>
<reference evidence="8" key="1">
    <citation type="submission" date="2023-06" db="EMBL/GenBank/DDBJ databases">
        <authorList>
            <person name="Jiang Y."/>
            <person name="Liu Q."/>
        </authorList>
    </citation>
    <scope>NUCLEOTIDE SEQUENCE</scope>
    <source>
        <strain evidence="8">CGMCC 1.12090</strain>
    </source>
</reference>
<evidence type="ECO:0000256" key="1">
    <source>
        <dbReference type="ARBA" id="ARBA00004141"/>
    </source>
</evidence>
<evidence type="ECO:0000313" key="8">
    <source>
        <dbReference type="EMBL" id="MDO1536087.1"/>
    </source>
</evidence>
<feature type="transmembrane region" description="Helical" evidence="6">
    <location>
        <begin position="12"/>
        <end position="33"/>
    </location>
</feature>
<keyword evidence="5 6" id="KW-0472">Membrane</keyword>
<gene>
    <name evidence="8" type="ORF">Q2T77_27745</name>
</gene>
<comment type="caution">
    <text evidence="8">The sequence shown here is derived from an EMBL/GenBank/DDBJ whole genome shotgun (WGS) entry which is preliminary data.</text>
</comment>
<feature type="transmembrane region" description="Helical" evidence="6">
    <location>
        <begin position="246"/>
        <end position="266"/>
    </location>
</feature>
<feature type="transmembrane region" description="Helical" evidence="6">
    <location>
        <begin position="217"/>
        <end position="239"/>
    </location>
</feature>
<feature type="domain" description="EamA" evidence="7">
    <location>
        <begin position="18"/>
        <end position="143"/>
    </location>
</feature>
<feature type="domain" description="EamA" evidence="7">
    <location>
        <begin position="158"/>
        <end position="289"/>
    </location>
</feature>
<name>A0ABT8SD21_9BURK</name>
<evidence type="ECO:0000256" key="5">
    <source>
        <dbReference type="ARBA" id="ARBA00023136"/>
    </source>
</evidence>
<evidence type="ECO:0000259" key="7">
    <source>
        <dbReference type="Pfam" id="PF00892"/>
    </source>
</evidence>
<feature type="transmembrane region" description="Helical" evidence="6">
    <location>
        <begin position="71"/>
        <end position="93"/>
    </location>
</feature>
<sequence>MTAAARSTGWLRAMPAVFVLIWSTGFIVARFGMPHAPPLKFLAVRYALSMVCFLVWVRWARVAWPRDRTQWGHLAVVGVLMQAGYLGGVWAAVRAGMGSGLVALLVGIQPVLTAVWLSMFGGRITRRQWTGLLLGFGGLVLVVSRKLGQGGEVSALTMGLALLALLSITAGTLYQKRFLAPCDVRSASAIQMAAALIVTLPFAALEPDSIHWNLASGGAMAWSVLALSLGGSSLLYMLIQRGTATAVTSLLYLVPPCTAVMAWLLFAEPITALTLAGIAITAVGVSLVVK</sequence>
<accession>A0ABT8SD21</accession>
<evidence type="ECO:0000256" key="4">
    <source>
        <dbReference type="ARBA" id="ARBA00022989"/>
    </source>
</evidence>
<organism evidence="8 9">
    <name type="scientific">Variovorax ginsengisoli</name>
    <dbReference type="NCBI Taxonomy" id="363844"/>
    <lineage>
        <taxon>Bacteria</taxon>
        <taxon>Pseudomonadati</taxon>
        <taxon>Pseudomonadota</taxon>
        <taxon>Betaproteobacteria</taxon>
        <taxon>Burkholderiales</taxon>
        <taxon>Comamonadaceae</taxon>
        <taxon>Variovorax</taxon>
    </lineage>
</organism>
<dbReference type="PANTHER" id="PTHR32322:SF2">
    <property type="entry name" value="EAMA DOMAIN-CONTAINING PROTEIN"/>
    <property type="match status" value="1"/>
</dbReference>
<feature type="transmembrane region" description="Helical" evidence="6">
    <location>
        <begin position="186"/>
        <end position="205"/>
    </location>
</feature>
<keyword evidence="9" id="KW-1185">Reference proteome</keyword>
<dbReference type="PANTHER" id="PTHR32322">
    <property type="entry name" value="INNER MEMBRANE TRANSPORTER"/>
    <property type="match status" value="1"/>
</dbReference>
<feature type="transmembrane region" description="Helical" evidence="6">
    <location>
        <begin position="272"/>
        <end position="289"/>
    </location>
</feature>
<feature type="transmembrane region" description="Helical" evidence="6">
    <location>
        <begin position="129"/>
        <end position="147"/>
    </location>
</feature>
<protein>
    <submittedName>
        <fullName evidence="8">DMT family transporter</fullName>
    </submittedName>
</protein>
<comment type="similarity">
    <text evidence="2">Belongs to the EamA transporter family.</text>
</comment>
<dbReference type="SUPFAM" id="SSF103481">
    <property type="entry name" value="Multidrug resistance efflux transporter EmrE"/>
    <property type="match status" value="2"/>
</dbReference>
<dbReference type="Proteomes" id="UP001169027">
    <property type="component" value="Unassembled WGS sequence"/>
</dbReference>
<dbReference type="RefSeq" id="WP_286524521.1">
    <property type="nucleotide sequence ID" value="NZ_JAUJZH010000025.1"/>
</dbReference>
<proteinExistence type="inferred from homology"/>
<dbReference type="InterPro" id="IPR037185">
    <property type="entry name" value="EmrE-like"/>
</dbReference>
<evidence type="ECO:0000313" key="9">
    <source>
        <dbReference type="Proteomes" id="UP001169027"/>
    </source>
</evidence>
<evidence type="ECO:0000256" key="2">
    <source>
        <dbReference type="ARBA" id="ARBA00007362"/>
    </source>
</evidence>
<dbReference type="InterPro" id="IPR000620">
    <property type="entry name" value="EamA_dom"/>
</dbReference>
<feature type="transmembrane region" description="Helical" evidence="6">
    <location>
        <begin position="99"/>
        <end position="117"/>
    </location>
</feature>
<keyword evidence="4 6" id="KW-1133">Transmembrane helix</keyword>
<evidence type="ECO:0000256" key="6">
    <source>
        <dbReference type="SAM" id="Phobius"/>
    </source>
</evidence>
<dbReference type="EMBL" id="JAUKVY010000025">
    <property type="protein sequence ID" value="MDO1536087.1"/>
    <property type="molecule type" value="Genomic_DNA"/>
</dbReference>
<keyword evidence="3 6" id="KW-0812">Transmembrane</keyword>